<keyword evidence="3" id="KW-1185">Reference proteome</keyword>
<dbReference type="NCBIfam" id="NF041216">
    <property type="entry name" value="CU044_2847_fam"/>
    <property type="match status" value="1"/>
</dbReference>
<reference evidence="2 3" key="1">
    <citation type="submission" date="2017-03" db="EMBL/GenBank/DDBJ databases">
        <title>Complete genome sequence of Candidatus 'Thiodictyon syntrophicum' sp. nov. strain Cad16T, a photolithoautotroph purple sulfur bacterium isolated from an alpine meromictic lake.</title>
        <authorList>
            <person name="Luedin S.M."/>
            <person name="Pothier J.F."/>
            <person name="Danza F."/>
            <person name="Storelli N."/>
            <person name="Wittwer M."/>
            <person name="Tonolla M."/>
        </authorList>
    </citation>
    <scope>NUCLEOTIDE SEQUENCE [LARGE SCALE GENOMIC DNA]</scope>
    <source>
        <strain evidence="2 3">Cad16T</strain>
    </source>
</reference>
<dbReference type="RefSeq" id="WP_100918927.1">
    <property type="nucleotide sequence ID" value="NZ_CP020370.1"/>
</dbReference>
<dbReference type="Proteomes" id="UP000232638">
    <property type="component" value="Chromosome"/>
</dbReference>
<evidence type="ECO:0000313" key="3">
    <source>
        <dbReference type="Proteomes" id="UP000232638"/>
    </source>
</evidence>
<dbReference type="Pfam" id="PF19493">
    <property type="entry name" value="Trypco1"/>
    <property type="match status" value="1"/>
</dbReference>
<sequence length="106" mass="11049">MALREITINGQTILVEVADLKVEGQSADNRREPTAASAESGDMTDRIDQLLKALTTPVQAACQAAGAAEWSLRINIGFGGKAALPFIASGEANAAVRVTAKWKPAA</sequence>
<dbReference type="EMBL" id="CP020370">
    <property type="protein sequence ID" value="AUB81150.1"/>
    <property type="molecule type" value="Genomic_DNA"/>
</dbReference>
<accession>A0A2K8U6D1</accession>
<protein>
    <recommendedName>
        <fullName evidence="1">Trypsin-co-occurring domain-containing protein</fullName>
    </recommendedName>
</protein>
<dbReference type="InterPro" id="IPR045794">
    <property type="entry name" value="Trypco1"/>
</dbReference>
<dbReference type="OrthoDB" id="7066894at2"/>
<feature type="domain" description="Trypsin-co-occurring" evidence="1">
    <location>
        <begin position="9"/>
        <end position="104"/>
    </location>
</feature>
<evidence type="ECO:0000259" key="1">
    <source>
        <dbReference type="Pfam" id="PF19493"/>
    </source>
</evidence>
<dbReference type="KEGG" id="tsy:THSYN_09425"/>
<name>A0A2K8U6D1_9GAMM</name>
<dbReference type="AlphaFoldDB" id="A0A2K8U6D1"/>
<gene>
    <name evidence="2" type="ORF">THSYN_09425</name>
</gene>
<organism evidence="2 3">
    <name type="scientific">Candidatus Thiodictyon syntrophicum</name>
    <dbReference type="NCBI Taxonomy" id="1166950"/>
    <lineage>
        <taxon>Bacteria</taxon>
        <taxon>Pseudomonadati</taxon>
        <taxon>Pseudomonadota</taxon>
        <taxon>Gammaproteobacteria</taxon>
        <taxon>Chromatiales</taxon>
        <taxon>Chromatiaceae</taxon>
        <taxon>Thiodictyon</taxon>
    </lineage>
</organism>
<evidence type="ECO:0000313" key="2">
    <source>
        <dbReference type="EMBL" id="AUB81150.1"/>
    </source>
</evidence>
<proteinExistence type="predicted"/>